<dbReference type="GO" id="GO:0042802">
    <property type="term" value="F:identical protein binding"/>
    <property type="evidence" value="ECO:0007669"/>
    <property type="project" value="EnsemblFungi"/>
</dbReference>
<evidence type="ECO:0000256" key="1">
    <source>
        <dbReference type="ARBA" id="ARBA00004123"/>
    </source>
</evidence>
<dbReference type="GO" id="GO:0000049">
    <property type="term" value="F:tRNA binding"/>
    <property type="evidence" value="ECO:0007669"/>
    <property type="project" value="EnsemblFungi"/>
</dbReference>
<evidence type="ECO:0000256" key="3">
    <source>
        <dbReference type="ARBA" id="ARBA00005043"/>
    </source>
</evidence>
<keyword evidence="8" id="KW-0539">Nucleus</keyword>
<dbReference type="GO" id="GO:0016887">
    <property type="term" value="F:ATP hydrolysis activity"/>
    <property type="evidence" value="ECO:0007669"/>
    <property type="project" value="EnsemblFungi"/>
</dbReference>
<dbReference type="GeneID" id="4620594"/>
<reference evidence="10" key="2">
    <citation type="journal article" date="2013" name="G3 (Bethesda)">
        <title>Genomes of Ashbya fungi isolated from insects reveal four mating-type loci, numerous translocations, lack of transposons, and distinct gene duplications.</title>
        <authorList>
            <person name="Dietrich F.S."/>
            <person name="Voegeli S."/>
            <person name="Kuo S."/>
            <person name="Philippsen P."/>
        </authorList>
    </citation>
    <scope>GENOME REANNOTATION</scope>
    <source>
        <strain evidence="10">ATCC 10895 / CBS 109.51 / FGSC 9923 / NRRL Y-1056</strain>
    </source>
</reference>
<dbReference type="GO" id="GO:0005634">
    <property type="term" value="C:nucleus"/>
    <property type="evidence" value="ECO:0000318"/>
    <property type="project" value="GO_Central"/>
</dbReference>
<evidence type="ECO:0000256" key="8">
    <source>
        <dbReference type="ARBA" id="ARBA00023242"/>
    </source>
</evidence>
<proteinExistence type="inferred from homology"/>
<comment type="pathway">
    <text evidence="3">tRNA modification; 5-methoxycarbonylmethyl-2-thiouridine-tRNA biosynthesis.</text>
</comment>
<comment type="subcellular location">
    <subcellularLocation>
        <location evidence="2">Cytoplasm</location>
    </subcellularLocation>
    <subcellularLocation>
        <location evidence="1">Nucleus</location>
    </subcellularLocation>
</comment>
<comment type="similarity">
    <text evidence="4">Belongs to the ELP5 family.</text>
</comment>
<dbReference type="UniPathway" id="UPA00988"/>
<dbReference type="InterPro" id="IPR027417">
    <property type="entry name" value="P-loop_NTPase"/>
</dbReference>
<name>Q759E5_EREGS</name>
<reference evidence="9 10" key="1">
    <citation type="journal article" date="2004" name="Science">
        <title>The Ashbya gossypii genome as a tool for mapping the ancient Saccharomyces cerevisiae genome.</title>
        <authorList>
            <person name="Dietrich F.S."/>
            <person name="Voegeli S."/>
            <person name="Brachat S."/>
            <person name="Lerch A."/>
            <person name="Gates K."/>
            <person name="Steiner S."/>
            <person name="Mohr C."/>
            <person name="Pohlmann R."/>
            <person name="Luedi P."/>
            <person name="Choi S."/>
            <person name="Wing R.A."/>
            <person name="Flavier A."/>
            <person name="Gaffney T.D."/>
            <person name="Philippsen P."/>
        </authorList>
    </citation>
    <scope>NUCLEOTIDE SEQUENCE [LARGE SCALE GENOMIC DNA]</scope>
    <source>
        <strain evidence="10">ATCC 10895 / CBS 109.51 / FGSC 9923 / NRRL Y-1056</strain>
    </source>
</reference>
<dbReference type="eggNOG" id="ENOG502QQIZ">
    <property type="taxonomic scope" value="Eukaryota"/>
</dbReference>
<dbReference type="OrthoDB" id="166907at2759"/>
<dbReference type="Pfam" id="PF10483">
    <property type="entry name" value="Elong_Iki1"/>
    <property type="match status" value="1"/>
</dbReference>
<dbReference type="GO" id="GO:0006400">
    <property type="term" value="P:tRNA modification"/>
    <property type="evidence" value="ECO:0000318"/>
    <property type="project" value="GO_Central"/>
</dbReference>
<evidence type="ECO:0000313" key="9">
    <source>
        <dbReference type="EMBL" id="AAS52252.1"/>
    </source>
</evidence>
<dbReference type="OMA" id="VIYVSFE"/>
<accession>Q759E5</accession>
<dbReference type="Proteomes" id="UP000000591">
    <property type="component" value="Chromosome IV"/>
</dbReference>
<dbReference type="AlphaFoldDB" id="Q759E5"/>
<evidence type="ECO:0000256" key="2">
    <source>
        <dbReference type="ARBA" id="ARBA00004496"/>
    </source>
</evidence>
<dbReference type="InterPro" id="IPR019519">
    <property type="entry name" value="Elp5"/>
</dbReference>
<evidence type="ECO:0000313" key="10">
    <source>
        <dbReference type="Proteomes" id="UP000000591"/>
    </source>
</evidence>
<dbReference type="PANTHER" id="PTHR15641:SF1">
    <property type="entry name" value="ELONGATOR COMPLEX PROTEIN 5"/>
    <property type="match status" value="1"/>
</dbReference>
<evidence type="ECO:0000256" key="7">
    <source>
        <dbReference type="ARBA" id="ARBA00022694"/>
    </source>
</evidence>
<dbReference type="Gene3D" id="3.40.50.300">
    <property type="entry name" value="P-loop containing nucleotide triphosphate hydrolases"/>
    <property type="match status" value="1"/>
</dbReference>
<dbReference type="EMBL" id="AE016817">
    <property type="protein sequence ID" value="AAS52252.1"/>
    <property type="molecule type" value="Genomic_DNA"/>
</dbReference>
<dbReference type="HOGENOM" id="CLU_050414_1_0_1"/>
<dbReference type="CDD" id="cd19496">
    <property type="entry name" value="Elp5"/>
    <property type="match status" value="1"/>
</dbReference>
<dbReference type="GO" id="GO:0033588">
    <property type="term" value="C:elongator holoenzyme complex"/>
    <property type="evidence" value="ECO:0000318"/>
    <property type="project" value="GO_Central"/>
</dbReference>
<dbReference type="FunCoup" id="Q759E5">
    <property type="interactions" value="1256"/>
</dbReference>
<evidence type="ECO:0000256" key="5">
    <source>
        <dbReference type="ARBA" id="ARBA00020264"/>
    </source>
</evidence>
<evidence type="ECO:0000256" key="6">
    <source>
        <dbReference type="ARBA" id="ARBA00022490"/>
    </source>
</evidence>
<dbReference type="PANTHER" id="PTHR15641">
    <property type="entry name" value="ELONGATOR COMPLEX PROTEIN 5"/>
    <property type="match status" value="1"/>
</dbReference>
<organism evidence="9 10">
    <name type="scientific">Eremothecium gossypii (strain ATCC 10895 / CBS 109.51 / FGSC 9923 / NRRL Y-1056)</name>
    <name type="common">Yeast</name>
    <name type="synonym">Ashbya gossypii</name>
    <dbReference type="NCBI Taxonomy" id="284811"/>
    <lineage>
        <taxon>Eukaryota</taxon>
        <taxon>Fungi</taxon>
        <taxon>Dikarya</taxon>
        <taxon>Ascomycota</taxon>
        <taxon>Saccharomycotina</taxon>
        <taxon>Saccharomycetes</taxon>
        <taxon>Saccharomycetales</taxon>
        <taxon>Saccharomycetaceae</taxon>
        <taxon>Eremothecium</taxon>
    </lineage>
</organism>
<dbReference type="RefSeq" id="NP_984428.1">
    <property type="nucleotide sequence ID" value="NM_209781.1"/>
</dbReference>
<dbReference type="STRING" id="284811.Q759E5"/>
<dbReference type="GO" id="GO:0002098">
    <property type="term" value="P:tRNA wobble uridine modification"/>
    <property type="evidence" value="ECO:0007669"/>
    <property type="project" value="InterPro"/>
</dbReference>
<keyword evidence="10" id="KW-1185">Reference proteome</keyword>
<dbReference type="InParanoid" id="Q759E5"/>
<protein>
    <recommendedName>
        <fullName evidence="5">Elongator complex protein 5</fullName>
    </recommendedName>
</protein>
<keyword evidence="6" id="KW-0963">Cytoplasm</keyword>
<gene>
    <name evidence="9" type="ORF">AGOS_ADR332W</name>
</gene>
<dbReference type="KEGG" id="ago:AGOS_ADR332W"/>
<sequence>MSSTLHNPCVLLKRIFSLREQSSLLLCVDTVAQSAHYLIREFVHQLKDTPLQLLYLSYETANRPSYATQFINCSALSAEEVVAQAKRALAGSGAPGESQWLVVVDSMNYVPVDELGRFVGGLAGPGVTVVATYHSSMPRFTEPALQHYPDGLELLRFMSVTILEVAPLVPEEDAEELEEQLARFVVPRRLNGPVYALTLTNRRKSGRSLSYRFRIDSTNHSYSLLDGAADRDTEQPAHLEGLTTFNLSTTQKQKQAKEKLELPFLEAQSFNTGGAIVYEFEKDDDYDEEDPYEDPF</sequence>
<keyword evidence="7" id="KW-0819">tRNA processing</keyword>
<dbReference type="GO" id="GO:0005829">
    <property type="term" value="C:cytosol"/>
    <property type="evidence" value="ECO:0000318"/>
    <property type="project" value="GO_Central"/>
</dbReference>
<evidence type="ECO:0000256" key="4">
    <source>
        <dbReference type="ARBA" id="ARBA00009567"/>
    </source>
</evidence>
<dbReference type="GO" id="GO:0005777">
    <property type="term" value="C:peroxisome"/>
    <property type="evidence" value="ECO:0007669"/>
    <property type="project" value="EnsemblFungi"/>
</dbReference>